<dbReference type="PANTHER" id="PTHR33463">
    <property type="entry name" value="NB-ARC DOMAIN-CONTAINING PROTEIN-RELATED"/>
    <property type="match status" value="1"/>
</dbReference>
<gene>
    <name evidence="3" type="ORF">Acr_00g0061400</name>
</gene>
<dbReference type="SUPFAM" id="SSF52058">
    <property type="entry name" value="L domain-like"/>
    <property type="match status" value="1"/>
</dbReference>
<dbReference type="Gene3D" id="1.10.8.430">
    <property type="entry name" value="Helical domain of apoptotic protease-activating factors"/>
    <property type="match status" value="1"/>
</dbReference>
<dbReference type="GO" id="GO:0006952">
    <property type="term" value="P:defense response"/>
    <property type="evidence" value="ECO:0007669"/>
    <property type="project" value="UniProtKB-KW"/>
</dbReference>
<accession>A0A7J0DNP5</accession>
<dbReference type="AlphaFoldDB" id="A0A7J0DNP5"/>
<keyword evidence="2" id="KW-0611">Plant defense</keyword>
<dbReference type="Gene3D" id="3.80.10.10">
    <property type="entry name" value="Ribonuclease Inhibitor"/>
    <property type="match status" value="1"/>
</dbReference>
<dbReference type="Proteomes" id="UP000585474">
    <property type="component" value="Unassembled WGS sequence"/>
</dbReference>
<sequence>MAKEMFREVVKLVSRYSGLDEKNTIPLDRVGIPNGVNECKLILITLLPDVCRRMDYQDNLKVQPLYEKEAWKLFRETLGQHTKLSPMVRDIATSVAANCAGLPLAIKTMSGSMRGINDIWEWRNVLKKLEELTIGQEDMPGAFYPEDHQIERNEIVGCLVAEGLIRERKTREAKFDEGHTMDMALKITREGHPRFMVKAGVGLMEIPAEQEWTEDLDKFSLMMNNINEIPCVHLQDSFFVHMHALQFLDLSWNRDLEKLPNSILDLENISELLIGQCENLTYMPPLGKLNALRALDLSWTHIKVPLPMFCQSHIHRTPGEYLQCFEWRLNKYSLELNDSTSVALASENDESEHHYSKASKFSYTKSVALGRCIIGEEEKMPFCCFHTNFSSWRFTNAISSAATACVMFSRPCVVRPDVEICEVKSCDGIECIMSLYSSSSSISTHNEETGETDDDQEELRTLEFGVIAPPLGTLFSSLKELSIRGCVTNSRTSSLLACCSGTSKTWKLSVSGCDQMMEIISTIDDEGLGTSFFVNYNNCNHDTSITLPKLTRLPFSFLVNGQPSAPAAFTTYGYHDWNHWSGTTECERMSYSSLFFC</sequence>
<evidence type="ECO:0000313" key="3">
    <source>
        <dbReference type="EMBL" id="GFS39160.1"/>
    </source>
</evidence>
<evidence type="ECO:0000313" key="4">
    <source>
        <dbReference type="Proteomes" id="UP000585474"/>
    </source>
</evidence>
<comment type="caution">
    <text evidence="3">The sequence shown here is derived from an EMBL/GenBank/DDBJ whole genome shotgun (WGS) entry which is preliminary data.</text>
</comment>
<protein>
    <recommendedName>
        <fullName evidence="5">NB-ARC domain-containing protein</fullName>
    </recommendedName>
</protein>
<dbReference type="SUPFAM" id="SSF52540">
    <property type="entry name" value="P-loop containing nucleoside triphosphate hydrolases"/>
    <property type="match status" value="1"/>
</dbReference>
<dbReference type="InterPro" id="IPR032675">
    <property type="entry name" value="LRR_dom_sf"/>
</dbReference>
<dbReference type="InterPro" id="IPR027417">
    <property type="entry name" value="P-loop_NTPase"/>
</dbReference>
<keyword evidence="1" id="KW-0433">Leucine-rich repeat</keyword>
<dbReference type="GO" id="GO:0005524">
    <property type="term" value="F:ATP binding"/>
    <property type="evidence" value="ECO:0007669"/>
    <property type="project" value="UniProtKB-KW"/>
</dbReference>
<evidence type="ECO:0000256" key="1">
    <source>
        <dbReference type="ARBA" id="ARBA00022614"/>
    </source>
</evidence>
<dbReference type="InterPro" id="IPR042197">
    <property type="entry name" value="Apaf_helical"/>
</dbReference>
<dbReference type="PANTHER" id="PTHR33463:SF187">
    <property type="entry name" value="AND NB-ARC DOMAIN DISEASE RESISTANCE PROTEIN, PUTATIVE-RELATED"/>
    <property type="match status" value="1"/>
</dbReference>
<reference evidence="4" key="1">
    <citation type="submission" date="2019-07" db="EMBL/GenBank/DDBJ databases">
        <title>De Novo Assembly of kiwifruit Actinidia rufa.</title>
        <authorList>
            <person name="Sugita-Konishi S."/>
            <person name="Sato K."/>
            <person name="Mori E."/>
            <person name="Abe Y."/>
            <person name="Kisaki G."/>
            <person name="Hamano K."/>
            <person name="Suezawa K."/>
            <person name="Otani M."/>
            <person name="Fukuda T."/>
            <person name="Manabe T."/>
            <person name="Gomi K."/>
            <person name="Tabuchi M."/>
            <person name="Akimitsu K."/>
            <person name="Kataoka I."/>
        </authorList>
    </citation>
    <scope>NUCLEOTIDE SEQUENCE [LARGE SCALE GENOMIC DNA]</scope>
    <source>
        <strain evidence="4">cv. Fuchu</strain>
    </source>
</reference>
<evidence type="ECO:0008006" key="5">
    <source>
        <dbReference type="Google" id="ProtNLM"/>
    </source>
</evidence>
<dbReference type="InterPro" id="IPR050905">
    <property type="entry name" value="Plant_NBS-LRR"/>
</dbReference>
<dbReference type="GO" id="GO:0043531">
    <property type="term" value="F:ADP binding"/>
    <property type="evidence" value="ECO:0007669"/>
    <property type="project" value="InterPro"/>
</dbReference>
<dbReference type="EMBL" id="BJWL01000323">
    <property type="protein sequence ID" value="GFS39160.1"/>
    <property type="molecule type" value="Genomic_DNA"/>
</dbReference>
<organism evidence="3 4">
    <name type="scientific">Actinidia rufa</name>
    <dbReference type="NCBI Taxonomy" id="165716"/>
    <lineage>
        <taxon>Eukaryota</taxon>
        <taxon>Viridiplantae</taxon>
        <taxon>Streptophyta</taxon>
        <taxon>Embryophyta</taxon>
        <taxon>Tracheophyta</taxon>
        <taxon>Spermatophyta</taxon>
        <taxon>Magnoliopsida</taxon>
        <taxon>eudicotyledons</taxon>
        <taxon>Gunneridae</taxon>
        <taxon>Pentapetalae</taxon>
        <taxon>asterids</taxon>
        <taxon>Ericales</taxon>
        <taxon>Actinidiaceae</taxon>
        <taxon>Actinidia</taxon>
    </lineage>
</organism>
<keyword evidence="4" id="KW-1185">Reference proteome</keyword>
<name>A0A7J0DNP5_9ERIC</name>
<evidence type="ECO:0000256" key="2">
    <source>
        <dbReference type="ARBA" id="ARBA00022821"/>
    </source>
</evidence>
<proteinExistence type="predicted"/>
<dbReference type="OrthoDB" id="736010at2759"/>